<feature type="compositionally biased region" description="Polar residues" evidence="1">
    <location>
        <begin position="41"/>
        <end position="53"/>
    </location>
</feature>
<dbReference type="Proteomes" id="UP001500956">
    <property type="component" value="Unassembled WGS sequence"/>
</dbReference>
<feature type="region of interest" description="Disordered" evidence="1">
    <location>
        <begin position="1"/>
        <end position="60"/>
    </location>
</feature>
<feature type="transmembrane region" description="Helical" evidence="2">
    <location>
        <begin position="85"/>
        <end position="105"/>
    </location>
</feature>
<evidence type="ECO:0000256" key="1">
    <source>
        <dbReference type="SAM" id="MobiDB-lite"/>
    </source>
</evidence>
<keyword evidence="4" id="KW-1185">Reference proteome</keyword>
<protein>
    <recommendedName>
        <fullName evidence="5">DUF3618 domain-containing protein</fullName>
    </recommendedName>
</protein>
<evidence type="ECO:0000256" key="2">
    <source>
        <dbReference type="SAM" id="Phobius"/>
    </source>
</evidence>
<reference evidence="4" key="1">
    <citation type="journal article" date="2019" name="Int. J. Syst. Evol. Microbiol.">
        <title>The Global Catalogue of Microorganisms (GCM) 10K type strain sequencing project: providing services to taxonomists for standard genome sequencing and annotation.</title>
        <authorList>
            <consortium name="The Broad Institute Genomics Platform"/>
            <consortium name="The Broad Institute Genome Sequencing Center for Infectious Disease"/>
            <person name="Wu L."/>
            <person name="Ma J."/>
        </authorList>
    </citation>
    <scope>NUCLEOTIDE SEQUENCE [LARGE SCALE GENOMIC DNA]</scope>
    <source>
        <strain evidence="4">JCM 18063</strain>
    </source>
</reference>
<dbReference type="InterPro" id="IPR022062">
    <property type="entry name" value="DUF3618"/>
</dbReference>
<feature type="compositionally biased region" description="Basic and acidic residues" evidence="1">
    <location>
        <begin position="17"/>
        <end position="32"/>
    </location>
</feature>
<proteinExistence type="predicted"/>
<dbReference type="RefSeq" id="WP_172151199.1">
    <property type="nucleotide sequence ID" value="NZ_BAABID010000006.1"/>
</dbReference>
<name>A0ABP8YAP2_9MICO</name>
<keyword evidence="2" id="KW-0472">Membrane</keyword>
<evidence type="ECO:0008006" key="5">
    <source>
        <dbReference type="Google" id="ProtNLM"/>
    </source>
</evidence>
<dbReference type="Pfam" id="PF12277">
    <property type="entry name" value="DUF3618"/>
    <property type="match status" value="1"/>
</dbReference>
<comment type="caution">
    <text evidence="3">The sequence shown here is derived from an EMBL/GenBank/DDBJ whole genome shotgun (WGS) entry which is preliminary data.</text>
</comment>
<sequence length="107" mass="11107">MSQSTNPAAPEQGTAPSRRELQSEVEEARRELGSALDELTTRLSPGYQASQLARGTRQAAADAGGLFTGQGLPDDGTHRGRNAKILLGATVAGAVAVVVLVVRAARR</sequence>
<dbReference type="EMBL" id="BAABID010000006">
    <property type="protein sequence ID" value="GAA4724135.1"/>
    <property type="molecule type" value="Genomic_DNA"/>
</dbReference>
<gene>
    <name evidence="3" type="ORF">GCM10023216_12490</name>
</gene>
<evidence type="ECO:0000313" key="3">
    <source>
        <dbReference type="EMBL" id="GAA4724135.1"/>
    </source>
</evidence>
<evidence type="ECO:0000313" key="4">
    <source>
        <dbReference type="Proteomes" id="UP001500956"/>
    </source>
</evidence>
<accession>A0ABP8YAP2</accession>
<keyword evidence="2" id="KW-0812">Transmembrane</keyword>
<organism evidence="3 4">
    <name type="scientific">Isoptericola chiayiensis</name>
    <dbReference type="NCBI Taxonomy" id="579446"/>
    <lineage>
        <taxon>Bacteria</taxon>
        <taxon>Bacillati</taxon>
        <taxon>Actinomycetota</taxon>
        <taxon>Actinomycetes</taxon>
        <taxon>Micrococcales</taxon>
        <taxon>Promicromonosporaceae</taxon>
        <taxon>Isoptericola</taxon>
    </lineage>
</organism>
<keyword evidence="2" id="KW-1133">Transmembrane helix</keyword>